<gene>
    <name evidence="1" type="ORF">QTG54_013235</name>
</gene>
<dbReference type="EMBL" id="JATAAI010000030">
    <property type="protein sequence ID" value="KAK1736099.1"/>
    <property type="molecule type" value="Genomic_DNA"/>
</dbReference>
<sequence length="69" mass="7727">MCTSQRLRKISLQVLARLLIMRFELDVSELAVEPEIERFVKSIVTFAASGGKEFVVEVVGNDGVVELFL</sequence>
<organism evidence="1 2">
    <name type="scientific">Skeletonema marinoi</name>
    <dbReference type="NCBI Taxonomy" id="267567"/>
    <lineage>
        <taxon>Eukaryota</taxon>
        <taxon>Sar</taxon>
        <taxon>Stramenopiles</taxon>
        <taxon>Ochrophyta</taxon>
        <taxon>Bacillariophyta</taxon>
        <taxon>Coscinodiscophyceae</taxon>
        <taxon>Thalassiosirophycidae</taxon>
        <taxon>Thalassiosirales</taxon>
        <taxon>Skeletonemataceae</taxon>
        <taxon>Skeletonema</taxon>
        <taxon>Skeletonema marinoi-dohrnii complex</taxon>
    </lineage>
</organism>
<dbReference type="AlphaFoldDB" id="A0AAD8XYR5"/>
<evidence type="ECO:0000313" key="1">
    <source>
        <dbReference type="EMBL" id="KAK1736099.1"/>
    </source>
</evidence>
<keyword evidence="2" id="KW-1185">Reference proteome</keyword>
<comment type="caution">
    <text evidence="1">The sequence shown here is derived from an EMBL/GenBank/DDBJ whole genome shotgun (WGS) entry which is preliminary data.</text>
</comment>
<reference evidence="1" key="1">
    <citation type="submission" date="2023-06" db="EMBL/GenBank/DDBJ databases">
        <title>Survivors Of The Sea: Transcriptome response of Skeletonema marinoi to long-term dormancy.</title>
        <authorList>
            <person name="Pinder M.I.M."/>
            <person name="Kourtchenko O."/>
            <person name="Robertson E.K."/>
            <person name="Larsson T."/>
            <person name="Maumus F."/>
            <person name="Osuna-Cruz C.M."/>
            <person name="Vancaester E."/>
            <person name="Stenow R."/>
            <person name="Vandepoele K."/>
            <person name="Ploug H."/>
            <person name="Bruchert V."/>
            <person name="Godhe A."/>
            <person name="Topel M."/>
        </authorList>
    </citation>
    <scope>NUCLEOTIDE SEQUENCE</scope>
    <source>
        <strain evidence="1">R05AC</strain>
    </source>
</reference>
<evidence type="ECO:0000313" key="2">
    <source>
        <dbReference type="Proteomes" id="UP001224775"/>
    </source>
</evidence>
<dbReference type="Proteomes" id="UP001224775">
    <property type="component" value="Unassembled WGS sequence"/>
</dbReference>
<protein>
    <submittedName>
        <fullName evidence="1">Uncharacterized protein</fullName>
    </submittedName>
</protein>
<proteinExistence type="predicted"/>
<name>A0AAD8XYR5_9STRA</name>
<accession>A0AAD8XYR5</accession>